<protein>
    <submittedName>
        <fullName evidence="2">Uncharacterized protein</fullName>
    </submittedName>
</protein>
<name>A0A9D4UWL9_ADICA</name>
<comment type="caution">
    <text evidence="2">The sequence shown here is derived from an EMBL/GenBank/DDBJ whole genome shotgun (WGS) entry which is preliminary data.</text>
</comment>
<keyword evidence="3" id="KW-1185">Reference proteome</keyword>
<sequence>MASVSNAEHSVMSAGAANARAAETEDAVKSTNMAIANQALMPGASSMALIPTSTTSATVKAASVNSPSSTTAPAPVQPTDIPEAEEAWPFVTRALMVAVMGSQAPGTAAITLLTVFRPLVDGWAAARKESKRWKERAEAYLAEHHKHKTEVAHQHDTLYAQTQALKRSLAESEAQLREIESHHSTLRSSASSLEKKLAEAEAATLAAKQAHALEAQERKKQEEAMRKSAQEAKAAYEKLSQEADRKAKAQDLAISSLRDKVKENEAAKAKLEEQLGSTTAKNASLEEALAQKNQEVTTLQNRVTELNARNQALERLYQRIPTRRYL</sequence>
<dbReference type="OrthoDB" id="1996968at2759"/>
<feature type="region of interest" description="Disordered" evidence="1">
    <location>
        <begin position="215"/>
        <end position="237"/>
    </location>
</feature>
<accession>A0A9D4UWL9</accession>
<evidence type="ECO:0000313" key="3">
    <source>
        <dbReference type="Proteomes" id="UP000886520"/>
    </source>
</evidence>
<dbReference type="Proteomes" id="UP000886520">
    <property type="component" value="Chromosome 9"/>
</dbReference>
<evidence type="ECO:0000256" key="1">
    <source>
        <dbReference type="SAM" id="MobiDB-lite"/>
    </source>
</evidence>
<dbReference type="AlphaFoldDB" id="A0A9D4UWL9"/>
<reference evidence="2" key="1">
    <citation type="submission" date="2021-01" db="EMBL/GenBank/DDBJ databases">
        <title>Adiantum capillus-veneris genome.</title>
        <authorList>
            <person name="Fang Y."/>
            <person name="Liao Q."/>
        </authorList>
    </citation>
    <scope>NUCLEOTIDE SEQUENCE</scope>
    <source>
        <strain evidence="2">H3</strain>
        <tissue evidence="2">Leaf</tissue>
    </source>
</reference>
<organism evidence="2 3">
    <name type="scientific">Adiantum capillus-veneris</name>
    <name type="common">Maidenhair fern</name>
    <dbReference type="NCBI Taxonomy" id="13818"/>
    <lineage>
        <taxon>Eukaryota</taxon>
        <taxon>Viridiplantae</taxon>
        <taxon>Streptophyta</taxon>
        <taxon>Embryophyta</taxon>
        <taxon>Tracheophyta</taxon>
        <taxon>Polypodiopsida</taxon>
        <taxon>Polypodiidae</taxon>
        <taxon>Polypodiales</taxon>
        <taxon>Pteridineae</taxon>
        <taxon>Pteridaceae</taxon>
        <taxon>Vittarioideae</taxon>
        <taxon>Adiantum</taxon>
    </lineage>
</organism>
<evidence type="ECO:0000313" key="2">
    <source>
        <dbReference type="EMBL" id="KAI5075388.1"/>
    </source>
</evidence>
<dbReference type="EMBL" id="JABFUD020000009">
    <property type="protein sequence ID" value="KAI5075388.1"/>
    <property type="molecule type" value="Genomic_DNA"/>
</dbReference>
<proteinExistence type="predicted"/>
<gene>
    <name evidence="2" type="ORF">GOP47_0009464</name>
</gene>